<sequence length="71" mass="7202">MAERRLVELAGELLRQQGAPAETAALASQVALACFQAGHEVAAGDPAALWPSVGAAFDQLGVTSDPGPHHA</sequence>
<protein>
    <recommendedName>
        <fullName evidence="3">MftR C-terminal domain-containing protein</fullName>
    </recommendedName>
</protein>
<comment type="caution">
    <text evidence="1">The sequence shown here is derived from an EMBL/GenBank/DDBJ whole genome shotgun (WGS) entry which is preliminary data.</text>
</comment>
<name>A0A7W9G5T1_9ACTN</name>
<proteinExistence type="predicted"/>
<gene>
    <name evidence="1" type="ORF">HD596_004419</name>
</gene>
<evidence type="ECO:0008006" key="3">
    <source>
        <dbReference type="Google" id="ProtNLM"/>
    </source>
</evidence>
<evidence type="ECO:0000313" key="1">
    <source>
        <dbReference type="EMBL" id="MBB5777663.1"/>
    </source>
</evidence>
<dbReference type="PROSITE" id="PS51257">
    <property type="entry name" value="PROKAR_LIPOPROTEIN"/>
    <property type="match status" value="1"/>
</dbReference>
<evidence type="ECO:0000313" key="2">
    <source>
        <dbReference type="Proteomes" id="UP000579153"/>
    </source>
</evidence>
<dbReference type="EMBL" id="JACHMB010000001">
    <property type="protein sequence ID" value="MBB5777663.1"/>
    <property type="molecule type" value="Genomic_DNA"/>
</dbReference>
<dbReference type="Proteomes" id="UP000579153">
    <property type="component" value="Unassembled WGS sequence"/>
</dbReference>
<accession>A0A7W9G5T1</accession>
<dbReference type="AlphaFoldDB" id="A0A7W9G5T1"/>
<keyword evidence="2" id="KW-1185">Reference proteome</keyword>
<reference evidence="1 2" key="1">
    <citation type="submission" date="2020-08" db="EMBL/GenBank/DDBJ databases">
        <title>Sequencing the genomes of 1000 actinobacteria strains.</title>
        <authorList>
            <person name="Klenk H.-P."/>
        </authorList>
    </citation>
    <scope>NUCLEOTIDE SEQUENCE [LARGE SCALE GENOMIC DNA]</scope>
    <source>
        <strain evidence="1 2">DSM 45507</strain>
    </source>
</reference>
<organism evidence="1 2">
    <name type="scientific">Nonomuraea jabiensis</name>
    <dbReference type="NCBI Taxonomy" id="882448"/>
    <lineage>
        <taxon>Bacteria</taxon>
        <taxon>Bacillati</taxon>
        <taxon>Actinomycetota</taxon>
        <taxon>Actinomycetes</taxon>
        <taxon>Streptosporangiales</taxon>
        <taxon>Streptosporangiaceae</taxon>
        <taxon>Nonomuraea</taxon>
    </lineage>
</organism>